<comment type="caution">
    <text evidence="1">The sequence shown here is derived from an EMBL/GenBank/DDBJ whole genome shotgun (WGS) entry which is preliminary data.</text>
</comment>
<reference evidence="1 2" key="1">
    <citation type="submission" date="2019-12" db="EMBL/GenBank/DDBJ databases">
        <title>A genome sequence resource for the geographically widespread anthracnose pathogen Colletotrichum asianum.</title>
        <authorList>
            <person name="Meng Y."/>
        </authorList>
    </citation>
    <scope>NUCLEOTIDE SEQUENCE [LARGE SCALE GENOMIC DNA]</scope>
    <source>
        <strain evidence="1 2">ICMP 18580</strain>
    </source>
</reference>
<sequence>MQKVSMVPEKGSTGGDCDCGGCVVVRTGDGAGRINTTSYLIQDPALALGVLGDALGLGERLSSAKPFSPAPSAGTPGCLVLALGSLGSFGSWGVPMR</sequence>
<proteinExistence type="predicted"/>
<protein>
    <submittedName>
        <fullName evidence="1">Uncharacterized protein</fullName>
    </submittedName>
</protein>
<evidence type="ECO:0000313" key="1">
    <source>
        <dbReference type="EMBL" id="KAF0323427.1"/>
    </source>
</evidence>
<keyword evidence="2" id="KW-1185">Reference proteome</keyword>
<dbReference type="AlphaFoldDB" id="A0A8H3WCQ2"/>
<accession>A0A8H3WCQ2</accession>
<dbReference type="Proteomes" id="UP000434172">
    <property type="component" value="Unassembled WGS sequence"/>
</dbReference>
<dbReference type="EMBL" id="WOWK01000052">
    <property type="protein sequence ID" value="KAF0323427.1"/>
    <property type="molecule type" value="Genomic_DNA"/>
</dbReference>
<organism evidence="1 2">
    <name type="scientific">Colletotrichum asianum</name>
    <dbReference type="NCBI Taxonomy" id="702518"/>
    <lineage>
        <taxon>Eukaryota</taxon>
        <taxon>Fungi</taxon>
        <taxon>Dikarya</taxon>
        <taxon>Ascomycota</taxon>
        <taxon>Pezizomycotina</taxon>
        <taxon>Sordariomycetes</taxon>
        <taxon>Hypocreomycetidae</taxon>
        <taxon>Glomerellales</taxon>
        <taxon>Glomerellaceae</taxon>
        <taxon>Colletotrichum</taxon>
        <taxon>Colletotrichum gloeosporioides species complex</taxon>
    </lineage>
</organism>
<evidence type="ECO:0000313" key="2">
    <source>
        <dbReference type="Proteomes" id="UP000434172"/>
    </source>
</evidence>
<name>A0A8H3WCQ2_9PEZI</name>
<gene>
    <name evidence="1" type="ORF">GQ607_009324</name>
</gene>